<evidence type="ECO:0000313" key="1">
    <source>
        <dbReference type="EMBL" id="TWT81468.1"/>
    </source>
</evidence>
<organism evidence="1 2">
    <name type="scientific">Novipirellula herctigrandis</name>
    <dbReference type="NCBI Taxonomy" id="2527986"/>
    <lineage>
        <taxon>Bacteria</taxon>
        <taxon>Pseudomonadati</taxon>
        <taxon>Planctomycetota</taxon>
        <taxon>Planctomycetia</taxon>
        <taxon>Pirellulales</taxon>
        <taxon>Pirellulaceae</taxon>
        <taxon>Novipirellula</taxon>
    </lineage>
</organism>
<protein>
    <submittedName>
        <fullName evidence="1">Uncharacterized protein</fullName>
    </submittedName>
</protein>
<dbReference type="AlphaFoldDB" id="A0A5C5Z2B4"/>
<evidence type="ECO:0000313" key="2">
    <source>
        <dbReference type="Proteomes" id="UP000315010"/>
    </source>
</evidence>
<sequence>MELNPRRVHFARCTTNPNEAWLTQMARGLKDCEDGFLNGKKYLIMDRDTKLF</sequence>
<gene>
    <name evidence="1" type="ORF">CA13_29210</name>
</gene>
<keyword evidence="2" id="KW-1185">Reference proteome</keyword>
<dbReference type="EMBL" id="SJPJ01000001">
    <property type="protein sequence ID" value="TWT81468.1"/>
    <property type="molecule type" value="Genomic_DNA"/>
</dbReference>
<name>A0A5C5Z2B4_9BACT</name>
<comment type="caution">
    <text evidence="1">The sequence shown here is derived from an EMBL/GenBank/DDBJ whole genome shotgun (WGS) entry which is preliminary data.</text>
</comment>
<proteinExistence type="predicted"/>
<reference evidence="1 2" key="1">
    <citation type="submission" date="2019-02" db="EMBL/GenBank/DDBJ databases">
        <title>Deep-cultivation of Planctomycetes and their phenomic and genomic characterization uncovers novel biology.</title>
        <authorList>
            <person name="Wiegand S."/>
            <person name="Jogler M."/>
            <person name="Boedeker C."/>
            <person name="Pinto D."/>
            <person name="Vollmers J."/>
            <person name="Rivas-Marin E."/>
            <person name="Kohn T."/>
            <person name="Peeters S.H."/>
            <person name="Heuer A."/>
            <person name="Rast P."/>
            <person name="Oberbeckmann S."/>
            <person name="Bunk B."/>
            <person name="Jeske O."/>
            <person name="Meyerdierks A."/>
            <person name="Storesund J.E."/>
            <person name="Kallscheuer N."/>
            <person name="Luecker S."/>
            <person name="Lage O.M."/>
            <person name="Pohl T."/>
            <person name="Merkel B.J."/>
            <person name="Hornburger P."/>
            <person name="Mueller R.-W."/>
            <person name="Bruemmer F."/>
            <person name="Labrenz M."/>
            <person name="Spormann A.M."/>
            <person name="Op Den Camp H."/>
            <person name="Overmann J."/>
            <person name="Amann R."/>
            <person name="Jetten M.S.M."/>
            <person name="Mascher T."/>
            <person name="Medema M.H."/>
            <person name="Devos D.P."/>
            <person name="Kaster A.-K."/>
            <person name="Ovreas L."/>
            <person name="Rohde M."/>
            <person name="Galperin M.Y."/>
            <person name="Jogler C."/>
        </authorList>
    </citation>
    <scope>NUCLEOTIDE SEQUENCE [LARGE SCALE GENOMIC DNA]</scope>
    <source>
        <strain evidence="1 2">CA13</strain>
    </source>
</reference>
<dbReference type="Proteomes" id="UP000315010">
    <property type="component" value="Unassembled WGS sequence"/>
</dbReference>
<accession>A0A5C5Z2B4</accession>